<proteinExistence type="predicted"/>
<feature type="region of interest" description="Disordered" evidence="1">
    <location>
        <begin position="342"/>
        <end position="385"/>
    </location>
</feature>
<feature type="region of interest" description="Disordered" evidence="1">
    <location>
        <begin position="913"/>
        <end position="935"/>
    </location>
</feature>
<feature type="region of interest" description="Disordered" evidence="1">
    <location>
        <begin position="857"/>
        <end position="895"/>
    </location>
</feature>
<reference evidence="2" key="1">
    <citation type="submission" date="2020-11" db="EMBL/GenBank/DDBJ databases">
        <authorList>
            <person name="Tran Van P."/>
        </authorList>
    </citation>
    <scope>NUCLEOTIDE SEQUENCE</scope>
</reference>
<organism evidence="2">
    <name type="scientific">Cyprideis torosa</name>
    <dbReference type="NCBI Taxonomy" id="163714"/>
    <lineage>
        <taxon>Eukaryota</taxon>
        <taxon>Metazoa</taxon>
        <taxon>Ecdysozoa</taxon>
        <taxon>Arthropoda</taxon>
        <taxon>Crustacea</taxon>
        <taxon>Oligostraca</taxon>
        <taxon>Ostracoda</taxon>
        <taxon>Podocopa</taxon>
        <taxon>Podocopida</taxon>
        <taxon>Cytherocopina</taxon>
        <taxon>Cytheroidea</taxon>
        <taxon>Cytherideidae</taxon>
        <taxon>Cyprideis</taxon>
    </lineage>
</organism>
<protein>
    <submittedName>
        <fullName evidence="2">Uncharacterized protein</fullName>
    </submittedName>
</protein>
<dbReference type="Pfam" id="PF09744">
    <property type="entry name" value="RH1"/>
    <property type="match status" value="1"/>
</dbReference>
<dbReference type="InterPro" id="IPR034743">
    <property type="entry name" value="RH1"/>
</dbReference>
<dbReference type="EMBL" id="OB661316">
    <property type="protein sequence ID" value="CAD7227941.1"/>
    <property type="molecule type" value="Genomic_DNA"/>
</dbReference>
<dbReference type="GO" id="GO:0031267">
    <property type="term" value="F:small GTPase binding"/>
    <property type="evidence" value="ECO:0007669"/>
    <property type="project" value="TreeGrafter"/>
</dbReference>
<dbReference type="GO" id="GO:0005737">
    <property type="term" value="C:cytoplasm"/>
    <property type="evidence" value="ECO:0007669"/>
    <property type="project" value="TreeGrafter"/>
</dbReference>
<dbReference type="AlphaFoldDB" id="A0A7R8ZN76"/>
<evidence type="ECO:0000313" key="2">
    <source>
        <dbReference type="EMBL" id="CAD7227941.1"/>
    </source>
</evidence>
<gene>
    <name evidence="2" type="ORF">CTOB1V02_LOCUS5834</name>
</gene>
<accession>A0A7R8ZN76</accession>
<dbReference type="InterPro" id="IPR034744">
    <property type="entry name" value="RH2"/>
</dbReference>
<dbReference type="OrthoDB" id="10069524at2759"/>
<dbReference type="PROSITE" id="PS51777">
    <property type="entry name" value="RH2"/>
    <property type="match status" value="1"/>
</dbReference>
<name>A0A7R8ZN76_9CRUS</name>
<dbReference type="CDD" id="cd14445">
    <property type="entry name" value="RILP-like"/>
    <property type="match status" value="1"/>
</dbReference>
<sequence>MQPIISDPSSPKMAASNSLTLVEVYDLAAGVGREFESMIEQFGAENIRGLMGKVISILERLEGLAVQNEVDESRVNDLEAKVKQLETERMERAEYRAKLGKEMEEHEDSWSKEISELTDLVSSLQDENARLRKQVEDTATSVTKETDTSPNTKEIRKDATPSVDVDLVHRLQRKVEDQRDKIHRMEARATEEDRRKETMQAQIEAIQATANDLRKRLKQSSEQVRNLLDERSVLQSEVSDTCRLVDTLSHRLELAERENQDLLSSPTASLKAEASGLPLSEDRKPQFTAEELRTVLEERNALRIRVSDLEDQLKRLFPSSLGNGRFRSLSKGPEETAVEAVESVTPAVQVSEATTEEDVPDEASREEDLPVQGPLPPEPEDAPWKRQADSGIRKIFSRMFSASPLFASPAHERRKKPLTSNDSGVFKAVAPEDVQVENEIPRPASSACYVRGGRNFPSIEFLFLFCIFVSLLVALFASDGRQRSPDESNSQIASWGEGCHTIPILRIDSSSRPSDEEVSPAKRKRRSSRRKAEPQSRPLLNQSSKGRPPCSSESFETTGVQTRSSCRSSREASTWSVIAEVQSEPEMYAWLANHQRVTVGFMGTQSEILVKQGQVESATGKSLYFVCTFSRKPGYVSCPVRIRCDVPKGAGKIQVRGLKGVAAHVHVLAGEDRQGGQGIETQPGAEAQGVEDAKWKFCCELDSREELEEWLRNSSVDDSRGSGSFRRYLSYFSKRKNCRVVQLSCSYGSKVGFKACPVAVRVEFPTENATAESRKISVFLLHGKSKHVHDKDPVFQSLLSQRTREFVEGLFDKSYSTAFILRRLRDRQDLKPVHTESRVKEYLRYLRGIKKTASSSAASNESMFNSVESEPLDKEDGRPTESSTGIEEPVEAPDADPAAKAIVEKIAGASLPVVRRRGRPSSKPADQQNPPRKLVRRGLNRKWNRVGVFESWDEYKKWSQQEGPSDLLVIQSQYKMKDGTQTLYKCSYAKRAGFLPCKMTRKVLSTVEGGVEVFEIAGNSHAHVVDRSSQRKTRPIPSEVKAIFKTKAAFEQWKRELENSPEGFMITERKNGSKPGQLVTYFRCGVMETCPFMYRIIAGSDEETKVLICKSAHDHTEKFIDASSLLPLQSSQLSQSSFPLPESHDGSLMHPHGLDDLLEADAMSLRGTSLVVGESSWAFPCSPPHPVPVTEPSTASEPW</sequence>
<dbReference type="SUPFAM" id="SSF161256">
    <property type="entry name" value="RILP dimerisation region"/>
    <property type="match status" value="1"/>
</dbReference>
<feature type="region of interest" description="Disordered" evidence="1">
    <location>
        <begin position="509"/>
        <end position="566"/>
    </location>
</feature>
<dbReference type="PROSITE" id="PS51776">
    <property type="entry name" value="RH1"/>
    <property type="match status" value="1"/>
</dbReference>
<dbReference type="InterPro" id="IPR051241">
    <property type="entry name" value="DZIP_RILPL"/>
</dbReference>
<feature type="compositionally biased region" description="Polar residues" evidence="1">
    <location>
        <begin position="137"/>
        <end position="152"/>
    </location>
</feature>
<dbReference type="GO" id="GO:0036064">
    <property type="term" value="C:ciliary basal body"/>
    <property type="evidence" value="ECO:0007669"/>
    <property type="project" value="TreeGrafter"/>
</dbReference>
<evidence type="ECO:0000256" key="1">
    <source>
        <dbReference type="SAM" id="MobiDB-lite"/>
    </source>
</evidence>
<feature type="region of interest" description="Disordered" evidence="1">
    <location>
        <begin position="136"/>
        <end position="160"/>
    </location>
</feature>
<feature type="region of interest" description="Disordered" evidence="1">
    <location>
        <begin position="259"/>
        <end position="285"/>
    </location>
</feature>
<dbReference type="PANTHER" id="PTHR21502">
    <property type="entry name" value="ZINC FINGER PROTEIN DZIP1"/>
    <property type="match status" value="1"/>
</dbReference>
<feature type="compositionally biased region" description="Polar residues" evidence="1">
    <location>
        <begin position="538"/>
        <end position="566"/>
    </location>
</feature>
<dbReference type="GO" id="GO:0060271">
    <property type="term" value="P:cilium assembly"/>
    <property type="evidence" value="ECO:0007669"/>
    <property type="project" value="TreeGrafter"/>
</dbReference>
<dbReference type="Gene3D" id="1.20.58.1770">
    <property type="match status" value="1"/>
</dbReference>
<dbReference type="GO" id="GO:0051959">
    <property type="term" value="F:dynein light intermediate chain binding"/>
    <property type="evidence" value="ECO:0007669"/>
    <property type="project" value="TreeGrafter"/>
</dbReference>
<dbReference type="PANTHER" id="PTHR21502:SF4">
    <property type="entry name" value="RILP-LIKE PROTEIN HOMOLOG"/>
    <property type="match status" value="1"/>
</dbReference>
<feature type="compositionally biased region" description="Polar residues" evidence="1">
    <location>
        <begin position="857"/>
        <end position="868"/>
    </location>
</feature>